<keyword evidence="4" id="KW-1185">Reference proteome</keyword>
<dbReference type="InterPro" id="IPR046216">
    <property type="entry name" value="DUF6249"/>
</dbReference>
<keyword evidence="1" id="KW-0812">Transmembrane</keyword>
<feature type="transmembrane region" description="Helical" evidence="1">
    <location>
        <begin position="6"/>
        <end position="24"/>
    </location>
</feature>
<feature type="transmembrane region" description="Helical" evidence="1">
    <location>
        <begin position="58"/>
        <end position="80"/>
    </location>
</feature>
<dbReference type="EMBL" id="BAABFU010000001">
    <property type="protein sequence ID" value="GAA4342607.1"/>
    <property type="molecule type" value="Genomic_DNA"/>
</dbReference>
<protein>
    <recommendedName>
        <fullName evidence="2">DUF6249 domain-containing protein</fullName>
    </recommendedName>
</protein>
<gene>
    <name evidence="3" type="ORF">GCM10023150_00520</name>
</gene>
<reference evidence="4" key="1">
    <citation type="journal article" date="2019" name="Int. J. Syst. Evol. Microbiol.">
        <title>The Global Catalogue of Microorganisms (GCM) 10K type strain sequencing project: providing services to taxonomists for standard genome sequencing and annotation.</title>
        <authorList>
            <consortium name="The Broad Institute Genomics Platform"/>
            <consortium name="The Broad Institute Genome Sequencing Center for Infectious Disease"/>
            <person name="Wu L."/>
            <person name="Ma J."/>
        </authorList>
    </citation>
    <scope>NUCLEOTIDE SEQUENCE [LARGE SCALE GENOMIC DNA]</scope>
    <source>
        <strain evidence="4">JCM 17727</strain>
    </source>
</reference>
<name>A0ABP8HQ76_9GAMM</name>
<organism evidence="3 4">
    <name type="scientific">Kangiella taiwanensis</name>
    <dbReference type="NCBI Taxonomy" id="1079179"/>
    <lineage>
        <taxon>Bacteria</taxon>
        <taxon>Pseudomonadati</taxon>
        <taxon>Pseudomonadota</taxon>
        <taxon>Gammaproteobacteria</taxon>
        <taxon>Kangiellales</taxon>
        <taxon>Kangiellaceae</taxon>
        <taxon>Kangiella</taxon>
    </lineage>
</organism>
<dbReference type="RefSeq" id="WP_223577601.1">
    <property type="nucleotide sequence ID" value="NZ_BAABFU010000001.1"/>
</dbReference>
<accession>A0ABP8HQ76</accession>
<evidence type="ECO:0000256" key="1">
    <source>
        <dbReference type="SAM" id="Phobius"/>
    </source>
</evidence>
<feature type="transmembrane region" description="Helical" evidence="1">
    <location>
        <begin position="86"/>
        <end position="105"/>
    </location>
</feature>
<evidence type="ECO:0000313" key="3">
    <source>
        <dbReference type="EMBL" id="GAA4342607.1"/>
    </source>
</evidence>
<sequence length="110" mass="12075">MFDIIAILIPIILAICIVLVIRIINDTSLRKRLAETQTEKDIVEKLLDTQSEQRSRSLISWAASILSIGIATTIVGLLELDASDPTAYGIIFIACGLSLLIAYLLTKPKH</sequence>
<evidence type="ECO:0000313" key="4">
    <source>
        <dbReference type="Proteomes" id="UP001501294"/>
    </source>
</evidence>
<dbReference type="Pfam" id="PF19762">
    <property type="entry name" value="DUF6249"/>
    <property type="match status" value="1"/>
</dbReference>
<feature type="domain" description="DUF6249" evidence="2">
    <location>
        <begin position="4"/>
        <end position="107"/>
    </location>
</feature>
<proteinExistence type="predicted"/>
<evidence type="ECO:0000259" key="2">
    <source>
        <dbReference type="Pfam" id="PF19762"/>
    </source>
</evidence>
<keyword evidence="1" id="KW-1133">Transmembrane helix</keyword>
<comment type="caution">
    <text evidence="3">The sequence shown here is derived from an EMBL/GenBank/DDBJ whole genome shotgun (WGS) entry which is preliminary data.</text>
</comment>
<keyword evidence="1" id="KW-0472">Membrane</keyword>
<dbReference type="Proteomes" id="UP001501294">
    <property type="component" value="Unassembled WGS sequence"/>
</dbReference>